<dbReference type="EMBL" id="CAADFX010000084">
    <property type="protein sequence ID" value="VFK58516.1"/>
    <property type="molecule type" value="Genomic_DNA"/>
</dbReference>
<sequence length="51" mass="5979">MNPFVERHRDYYLRRYNSYISDDGNCSRIGKTKILTEPMEQGPPFGLGAKR</sequence>
<organism evidence="2">
    <name type="scientific">Candidatus Kentrum sp. TUN</name>
    <dbReference type="NCBI Taxonomy" id="2126343"/>
    <lineage>
        <taxon>Bacteria</taxon>
        <taxon>Pseudomonadati</taxon>
        <taxon>Pseudomonadota</taxon>
        <taxon>Gammaproteobacteria</taxon>
        <taxon>Candidatus Kentrum</taxon>
    </lineage>
</organism>
<name>A0A450ZX77_9GAMM</name>
<gene>
    <name evidence="3" type="ORF">BECKTUN1418D_GA0071000_10845</name>
    <name evidence="2" type="ORF">BECKTUN1418E_GA0071001_104911</name>
    <name evidence="1" type="ORF">BECKTUN1418F_GA0071002_105210</name>
</gene>
<evidence type="ECO:0000313" key="2">
    <source>
        <dbReference type="EMBL" id="VFK58400.1"/>
    </source>
</evidence>
<evidence type="ECO:0000313" key="3">
    <source>
        <dbReference type="EMBL" id="VFK58516.1"/>
    </source>
</evidence>
<reference evidence="2" key="1">
    <citation type="submission" date="2019-02" db="EMBL/GenBank/DDBJ databases">
        <authorList>
            <person name="Gruber-Vodicka R. H."/>
            <person name="Seah K. B. B."/>
        </authorList>
    </citation>
    <scope>NUCLEOTIDE SEQUENCE</scope>
    <source>
        <strain evidence="3">BECK_BY1</strain>
        <strain evidence="2">BECK_BY2</strain>
        <strain evidence="1">BECK_BY3</strain>
    </source>
</reference>
<evidence type="ECO:0000313" key="1">
    <source>
        <dbReference type="EMBL" id="VFK54731.1"/>
    </source>
</evidence>
<dbReference type="AlphaFoldDB" id="A0A450ZX77"/>
<dbReference type="EMBL" id="CAADFV010000049">
    <property type="protein sequence ID" value="VFK58400.1"/>
    <property type="molecule type" value="Genomic_DNA"/>
</dbReference>
<protein>
    <submittedName>
        <fullName evidence="2">Uncharacterized protein</fullName>
    </submittedName>
</protein>
<accession>A0A450ZX77</accession>
<dbReference type="EMBL" id="CAADFY010000052">
    <property type="protein sequence ID" value="VFK54731.1"/>
    <property type="molecule type" value="Genomic_DNA"/>
</dbReference>
<proteinExistence type="predicted"/>